<evidence type="ECO:0000313" key="5">
    <source>
        <dbReference type="Proteomes" id="UP000320461"/>
    </source>
</evidence>
<evidence type="ECO:0000259" key="3">
    <source>
        <dbReference type="Pfam" id="PF03816"/>
    </source>
</evidence>
<dbReference type="AlphaFoldDB" id="A0A4Y3KGB9"/>
<reference evidence="4 5" key="1">
    <citation type="submission" date="2019-06" db="EMBL/GenBank/DDBJ databases">
        <title>Whole genome shotgun sequence of Cellulomonas gelida NBRC 3748.</title>
        <authorList>
            <person name="Hosoyama A."/>
            <person name="Uohara A."/>
            <person name="Ohji S."/>
            <person name="Ichikawa N."/>
        </authorList>
    </citation>
    <scope>NUCLEOTIDE SEQUENCE [LARGE SCALE GENOMIC DNA]</scope>
    <source>
        <strain evidence="4 5">NBRC 3748</strain>
    </source>
</reference>
<dbReference type="InterPro" id="IPR004474">
    <property type="entry name" value="LytR_CpsA_psr"/>
</dbReference>
<dbReference type="Proteomes" id="UP000320461">
    <property type="component" value="Unassembled WGS sequence"/>
</dbReference>
<dbReference type="PANTHER" id="PTHR33392">
    <property type="entry name" value="POLYISOPRENYL-TEICHOIC ACID--PEPTIDOGLYCAN TEICHOIC ACID TRANSFERASE TAGU"/>
    <property type="match status" value="1"/>
</dbReference>
<dbReference type="InterPro" id="IPR050922">
    <property type="entry name" value="LytR/CpsA/Psr_CW_biosynth"/>
</dbReference>
<dbReference type="Pfam" id="PF03816">
    <property type="entry name" value="LytR_cpsA_psr"/>
    <property type="match status" value="1"/>
</dbReference>
<dbReference type="NCBIfam" id="TIGR00350">
    <property type="entry name" value="lytR_cpsA_psr"/>
    <property type="match status" value="1"/>
</dbReference>
<sequence length="387" mass="40992">MVALTALAAMTFTGTAALTFVVRLDDNIHHLDLDPLLGPRPTAAAQAQDPAEGRALTLLLLGSDSRAGKNGTIGGTVADSMRSDTTIVLHVSADRSRVELVSIPRDSMVAIPQCTTTSGETIAASEYSRFNKAFALGWDHGQDLESAAACAWRTVEATTGVLVDDFLLVDFVGFRDMVDAVDGVWICVPRDMDDRKAKLHVKAGYQRFTGPTALAFARSRGFQGNYGMDTGRIGNQQRLLAALADKALSSEVLTDLPALMRLLDAVTRSLTTSMSTTDLAGLARSLRDVRTGDVTFLTIPTLPDPRDPDNTLVWADDAATVWANLARDAPALTGTAQDPQTRDEPGTSATSRPTGPAGSSGTARPSHGSTKKAGREAFTLDDETASC</sequence>
<accession>A0A4Y3KGB9</accession>
<comment type="caution">
    <text evidence="4">The sequence shown here is derived from an EMBL/GenBank/DDBJ whole genome shotgun (WGS) entry which is preliminary data.</text>
</comment>
<evidence type="ECO:0000256" key="2">
    <source>
        <dbReference type="SAM" id="MobiDB-lite"/>
    </source>
</evidence>
<feature type="domain" description="Cell envelope-related transcriptional attenuator" evidence="3">
    <location>
        <begin position="82"/>
        <end position="247"/>
    </location>
</feature>
<feature type="region of interest" description="Disordered" evidence="2">
    <location>
        <begin position="329"/>
        <end position="387"/>
    </location>
</feature>
<dbReference type="PANTHER" id="PTHR33392:SF6">
    <property type="entry name" value="POLYISOPRENYL-TEICHOIC ACID--PEPTIDOGLYCAN TEICHOIC ACID TRANSFERASE TAGU"/>
    <property type="match status" value="1"/>
</dbReference>
<dbReference type="Gene3D" id="3.40.630.190">
    <property type="entry name" value="LCP protein"/>
    <property type="match status" value="1"/>
</dbReference>
<evidence type="ECO:0000313" key="4">
    <source>
        <dbReference type="EMBL" id="GEA83521.1"/>
    </source>
</evidence>
<dbReference type="EMBL" id="BJLQ01000005">
    <property type="protein sequence ID" value="GEA83521.1"/>
    <property type="molecule type" value="Genomic_DNA"/>
</dbReference>
<name>A0A4Y3KGB9_9CELL</name>
<gene>
    <name evidence="4" type="ORF">CGE01nite_07720</name>
</gene>
<keyword evidence="5" id="KW-1185">Reference proteome</keyword>
<evidence type="ECO:0000256" key="1">
    <source>
        <dbReference type="ARBA" id="ARBA00006068"/>
    </source>
</evidence>
<feature type="compositionally biased region" description="Polar residues" evidence="2">
    <location>
        <begin position="347"/>
        <end position="363"/>
    </location>
</feature>
<proteinExistence type="inferred from homology"/>
<organism evidence="4 5">
    <name type="scientific">Cellulomonas gelida</name>
    <dbReference type="NCBI Taxonomy" id="1712"/>
    <lineage>
        <taxon>Bacteria</taxon>
        <taxon>Bacillati</taxon>
        <taxon>Actinomycetota</taxon>
        <taxon>Actinomycetes</taxon>
        <taxon>Micrococcales</taxon>
        <taxon>Cellulomonadaceae</taxon>
        <taxon>Cellulomonas</taxon>
    </lineage>
</organism>
<comment type="similarity">
    <text evidence="1">Belongs to the LytR/CpsA/Psr (LCP) family.</text>
</comment>
<protein>
    <submittedName>
        <fullName evidence="4">Transcriptional regulator</fullName>
    </submittedName>
</protein>